<reference evidence="2 3" key="1">
    <citation type="submission" date="2024-01" db="EMBL/GenBank/DDBJ databases">
        <title>The genome of the rayed Mediterranean limpet Patella caerulea (Linnaeus, 1758).</title>
        <authorList>
            <person name="Anh-Thu Weber A."/>
            <person name="Halstead-Nussloch G."/>
        </authorList>
    </citation>
    <scope>NUCLEOTIDE SEQUENCE [LARGE SCALE GENOMIC DNA]</scope>
    <source>
        <strain evidence="2">AATW-2023a</strain>
        <tissue evidence="2">Whole specimen</tissue>
    </source>
</reference>
<protein>
    <submittedName>
        <fullName evidence="2">Uncharacterized protein</fullName>
    </submittedName>
</protein>
<evidence type="ECO:0000256" key="1">
    <source>
        <dbReference type="SAM" id="MobiDB-lite"/>
    </source>
</evidence>
<feature type="region of interest" description="Disordered" evidence="1">
    <location>
        <begin position="122"/>
        <end position="200"/>
    </location>
</feature>
<organism evidence="2 3">
    <name type="scientific">Patella caerulea</name>
    <name type="common">Rayed Mediterranean limpet</name>
    <dbReference type="NCBI Taxonomy" id="87958"/>
    <lineage>
        <taxon>Eukaryota</taxon>
        <taxon>Metazoa</taxon>
        <taxon>Spiralia</taxon>
        <taxon>Lophotrochozoa</taxon>
        <taxon>Mollusca</taxon>
        <taxon>Gastropoda</taxon>
        <taxon>Patellogastropoda</taxon>
        <taxon>Patelloidea</taxon>
        <taxon>Patellidae</taxon>
        <taxon>Patella</taxon>
    </lineage>
</organism>
<dbReference type="AlphaFoldDB" id="A0AAN8K6Y3"/>
<comment type="caution">
    <text evidence="2">The sequence shown here is derived from an EMBL/GenBank/DDBJ whole genome shotgun (WGS) entry which is preliminary data.</text>
</comment>
<sequence length="200" mass="21408">MGNRQPAPVLSLVAVNLVRGDVNATLMMSGGPSSGWWMLALEDEVMTNKKYLDALLRRLAGLADSSAADGPKSNSFRAVGVESVRSTMIQEASACLGVPAGLFKTVMSATLSAPVAVAVTQDDNAPPLTPPHTPSTSSITLEEPEPESEDSPKTIREQATGDTVKRVEQVRKAEEDGKEREREGIGRQRERKGKKLLGVR</sequence>
<evidence type="ECO:0000313" key="2">
    <source>
        <dbReference type="EMBL" id="KAK6191092.1"/>
    </source>
</evidence>
<gene>
    <name evidence="2" type="ORF">SNE40_002838</name>
</gene>
<feature type="compositionally biased region" description="Basic residues" evidence="1">
    <location>
        <begin position="189"/>
        <end position="200"/>
    </location>
</feature>
<feature type="compositionally biased region" description="Basic and acidic residues" evidence="1">
    <location>
        <begin position="163"/>
        <end position="188"/>
    </location>
</feature>
<dbReference type="Proteomes" id="UP001347796">
    <property type="component" value="Unassembled WGS sequence"/>
</dbReference>
<keyword evidence="3" id="KW-1185">Reference proteome</keyword>
<dbReference type="EMBL" id="JAZGQO010000002">
    <property type="protein sequence ID" value="KAK6191092.1"/>
    <property type="molecule type" value="Genomic_DNA"/>
</dbReference>
<proteinExistence type="predicted"/>
<accession>A0AAN8K6Y3</accession>
<name>A0AAN8K6Y3_PATCE</name>
<evidence type="ECO:0000313" key="3">
    <source>
        <dbReference type="Proteomes" id="UP001347796"/>
    </source>
</evidence>